<dbReference type="PANTHER" id="PTHR42786:SF7">
    <property type="entry name" value="TRNA_RRNA METHYLTRANSFERASE SPOU TYPE DOMAIN-CONTAINING PROTEIN"/>
    <property type="match status" value="1"/>
</dbReference>
<evidence type="ECO:0000256" key="4">
    <source>
        <dbReference type="ARBA" id="ARBA00022691"/>
    </source>
</evidence>
<feature type="domain" description="tRNA/rRNA methyltransferase SpoU type" evidence="5">
    <location>
        <begin position="7"/>
        <end position="124"/>
    </location>
</feature>
<dbReference type="AlphaFoldDB" id="A0A382Q2Z7"/>
<sequence>VTVISPSIILVKPQLPENIGLVARAMDNCGLKNLILVSPREKWPNNLSLQSSANSRKIILKTKVFETLNEALSSFNFVVATSNRKRFLNKPFQNDFTKLFDEFPKNKKTGILFGPENSGLSNQDLM</sequence>
<name>A0A382Q2Z7_9ZZZZ</name>
<evidence type="ECO:0000256" key="2">
    <source>
        <dbReference type="ARBA" id="ARBA00022603"/>
    </source>
</evidence>
<dbReference type="InterPro" id="IPR029026">
    <property type="entry name" value="tRNA_m1G_MTases_N"/>
</dbReference>
<evidence type="ECO:0000256" key="3">
    <source>
        <dbReference type="ARBA" id="ARBA00022679"/>
    </source>
</evidence>
<keyword evidence="4" id="KW-0949">S-adenosyl-L-methionine</keyword>
<organism evidence="6">
    <name type="scientific">marine metagenome</name>
    <dbReference type="NCBI Taxonomy" id="408172"/>
    <lineage>
        <taxon>unclassified sequences</taxon>
        <taxon>metagenomes</taxon>
        <taxon>ecological metagenomes</taxon>
    </lineage>
</organism>
<accession>A0A382Q2Z7</accession>
<feature type="non-terminal residue" evidence="6">
    <location>
        <position position="126"/>
    </location>
</feature>
<evidence type="ECO:0000313" key="6">
    <source>
        <dbReference type="EMBL" id="SVC79983.1"/>
    </source>
</evidence>
<dbReference type="InterPro" id="IPR004384">
    <property type="entry name" value="RNA_MeTrfase_TrmJ/LasT"/>
</dbReference>
<protein>
    <recommendedName>
        <fullName evidence="5">tRNA/rRNA methyltransferase SpoU type domain-containing protein</fullName>
    </recommendedName>
</protein>
<dbReference type="Pfam" id="PF00588">
    <property type="entry name" value="SpoU_methylase"/>
    <property type="match status" value="1"/>
</dbReference>
<comment type="similarity">
    <text evidence="1">Belongs to the class IV-like SAM-binding methyltransferase superfamily. RNA methyltransferase TrmH family.</text>
</comment>
<gene>
    <name evidence="6" type="ORF">METZ01_LOCUS332837</name>
</gene>
<feature type="non-terminal residue" evidence="6">
    <location>
        <position position="1"/>
    </location>
</feature>
<dbReference type="GO" id="GO:0005829">
    <property type="term" value="C:cytosol"/>
    <property type="evidence" value="ECO:0007669"/>
    <property type="project" value="TreeGrafter"/>
</dbReference>
<dbReference type="Gene3D" id="3.40.1280.10">
    <property type="match status" value="1"/>
</dbReference>
<dbReference type="InterPro" id="IPR029028">
    <property type="entry name" value="Alpha/beta_knot_MTases"/>
</dbReference>
<dbReference type="SUPFAM" id="SSF75217">
    <property type="entry name" value="alpha/beta knot"/>
    <property type="match status" value="1"/>
</dbReference>
<proteinExistence type="inferred from homology"/>
<keyword evidence="2" id="KW-0489">Methyltransferase</keyword>
<dbReference type="GO" id="GO:0008173">
    <property type="term" value="F:RNA methyltransferase activity"/>
    <property type="evidence" value="ECO:0007669"/>
    <property type="project" value="InterPro"/>
</dbReference>
<keyword evidence="3" id="KW-0808">Transferase</keyword>
<dbReference type="GO" id="GO:0002128">
    <property type="term" value="P:tRNA nucleoside ribose methylation"/>
    <property type="evidence" value="ECO:0007669"/>
    <property type="project" value="TreeGrafter"/>
</dbReference>
<evidence type="ECO:0000256" key="1">
    <source>
        <dbReference type="ARBA" id="ARBA00007228"/>
    </source>
</evidence>
<dbReference type="InterPro" id="IPR001537">
    <property type="entry name" value="SpoU_MeTrfase"/>
</dbReference>
<reference evidence="6" key="1">
    <citation type="submission" date="2018-05" db="EMBL/GenBank/DDBJ databases">
        <authorList>
            <person name="Lanie J.A."/>
            <person name="Ng W.-L."/>
            <person name="Kazmierczak K.M."/>
            <person name="Andrzejewski T.M."/>
            <person name="Davidsen T.M."/>
            <person name="Wayne K.J."/>
            <person name="Tettelin H."/>
            <person name="Glass J.I."/>
            <person name="Rusch D."/>
            <person name="Podicherti R."/>
            <person name="Tsui H.-C.T."/>
            <person name="Winkler M.E."/>
        </authorList>
    </citation>
    <scope>NUCLEOTIDE SEQUENCE</scope>
</reference>
<dbReference type="CDD" id="cd18093">
    <property type="entry name" value="SpoU-like_TrmJ"/>
    <property type="match status" value="1"/>
</dbReference>
<dbReference type="PANTHER" id="PTHR42786">
    <property type="entry name" value="TRNA/RRNA METHYLTRANSFERASE"/>
    <property type="match status" value="1"/>
</dbReference>
<dbReference type="GO" id="GO:0003723">
    <property type="term" value="F:RNA binding"/>
    <property type="evidence" value="ECO:0007669"/>
    <property type="project" value="InterPro"/>
</dbReference>
<dbReference type="EMBL" id="UINC01111628">
    <property type="protein sequence ID" value="SVC79983.1"/>
    <property type="molecule type" value="Genomic_DNA"/>
</dbReference>
<evidence type="ECO:0000259" key="5">
    <source>
        <dbReference type="Pfam" id="PF00588"/>
    </source>
</evidence>